<sequence>MKFCPSCEVKLKKGDSGLQCPKCDYVEGKETKQTKTVVEEQESQFNVLTENEATETLPTIKIECEKCGNDEAVWWMLQTRSADEPTTQFYRCSKCRYTWRNYA</sequence>
<dbReference type="PATRIC" id="fig|886738.10.peg.1619"/>
<evidence type="ECO:0000256" key="1">
    <source>
        <dbReference type="ARBA" id="ARBA00022723"/>
    </source>
</evidence>
<dbReference type="PROSITE" id="PS51133">
    <property type="entry name" value="ZF_TFIIS_2"/>
    <property type="match status" value="1"/>
</dbReference>
<gene>
    <name evidence="8" type="ORF">Nlim_1482</name>
</gene>
<dbReference type="NCBIfam" id="TIGR01384">
    <property type="entry name" value="TFS_arch"/>
    <property type="match status" value="1"/>
</dbReference>
<dbReference type="InterPro" id="IPR012164">
    <property type="entry name" value="Rpa12/Rpb9/Rpc10/TFS"/>
</dbReference>
<name>F3KLU9_9ARCH</name>
<dbReference type="GO" id="GO:0006351">
    <property type="term" value="P:DNA-templated transcription"/>
    <property type="evidence" value="ECO:0007669"/>
    <property type="project" value="InterPro"/>
</dbReference>
<comment type="caution">
    <text evidence="8">The sequence shown here is derived from an EMBL/GenBank/DDBJ whole genome shotgun (WGS) entry which is preliminary data.</text>
</comment>
<dbReference type="Pfam" id="PF01096">
    <property type="entry name" value="Zn_ribbon_TFIIS"/>
    <property type="match status" value="1"/>
</dbReference>
<feature type="zinc finger region" description="C4-type" evidence="6">
    <location>
        <begin position="4"/>
        <end position="23"/>
    </location>
</feature>
<keyword evidence="4" id="KW-0804">Transcription</keyword>
<dbReference type="PROSITE" id="PS00466">
    <property type="entry name" value="ZF_TFIIS_1"/>
    <property type="match status" value="1"/>
</dbReference>
<evidence type="ECO:0000259" key="7">
    <source>
        <dbReference type="PROSITE" id="PS51133"/>
    </source>
</evidence>
<feature type="binding site" evidence="5">
    <location>
        <position position="95"/>
    </location>
    <ligand>
        <name>Zn(2+)</name>
        <dbReference type="ChEBI" id="CHEBI:29105"/>
        <label>2</label>
    </ligand>
</feature>
<accession>F3KLU9</accession>
<dbReference type="HOGENOM" id="CLU_093932_3_2_2"/>
<dbReference type="GO" id="GO:0003899">
    <property type="term" value="F:DNA-directed RNA polymerase activity"/>
    <property type="evidence" value="ECO:0007669"/>
    <property type="project" value="InterPro"/>
</dbReference>
<reference evidence="8" key="1">
    <citation type="journal article" date="2011" name="PLoS ONE">
        <title>Genome of a low-salinity ammonia-oxidizing archaeon determined by single-cell and metagenomic analysis.</title>
        <authorList>
            <person name="Blainey P.C."/>
            <person name="Mosier A.C."/>
            <person name="Potanina A."/>
            <person name="Francis C.A."/>
            <person name="Quake S.R."/>
        </authorList>
    </citation>
    <scope>NUCLEOTIDE SEQUENCE [LARGE SCALE GENOMIC DNA]</scope>
    <source>
        <strain evidence="8">SFB1</strain>
    </source>
</reference>
<dbReference type="EMBL" id="AEGP01000050">
    <property type="protein sequence ID" value="EGG41683.1"/>
    <property type="molecule type" value="Genomic_DNA"/>
</dbReference>
<dbReference type="SMART" id="SM00440">
    <property type="entry name" value="ZnF_C2C2"/>
    <property type="match status" value="1"/>
</dbReference>
<dbReference type="STRING" id="886738.Nlim_1482"/>
<feature type="binding site" evidence="5">
    <location>
        <position position="67"/>
    </location>
    <ligand>
        <name>Zn(2+)</name>
        <dbReference type="ChEBI" id="CHEBI:29105"/>
        <label>2</label>
    </ligand>
</feature>
<feature type="binding site" evidence="5">
    <location>
        <position position="23"/>
    </location>
    <ligand>
        <name>Zn(2+)</name>
        <dbReference type="ChEBI" id="CHEBI:29105"/>
        <label>1</label>
    </ligand>
</feature>
<proteinExistence type="inferred from homology"/>
<evidence type="ECO:0000256" key="6">
    <source>
        <dbReference type="PIRSR" id="PIRSR005586-2"/>
    </source>
</evidence>
<organism evidence="8">
    <name type="scientific">Candidatus Nitrosarchaeum limnium SFB1</name>
    <dbReference type="NCBI Taxonomy" id="886738"/>
    <lineage>
        <taxon>Archaea</taxon>
        <taxon>Nitrososphaerota</taxon>
        <taxon>Nitrososphaeria</taxon>
        <taxon>Nitrosopumilales</taxon>
        <taxon>Nitrosopumilaceae</taxon>
        <taxon>Nitrosarchaeum</taxon>
    </lineage>
</organism>
<keyword evidence="1 5" id="KW-0479">Metal-binding</keyword>
<feature type="binding site" evidence="5">
    <location>
        <position position="4"/>
    </location>
    <ligand>
        <name>Zn(2+)</name>
        <dbReference type="ChEBI" id="CHEBI:29105"/>
        <label>1</label>
    </ligand>
</feature>
<evidence type="ECO:0000313" key="8">
    <source>
        <dbReference type="EMBL" id="EGG41683.1"/>
    </source>
</evidence>
<dbReference type="AlphaFoldDB" id="F3KLU9"/>
<comment type="similarity">
    <text evidence="4">Belongs to the archaeal rpoM/eukaryotic RPA12/RPB9/RPC11 RNA polymerase family.</text>
</comment>
<dbReference type="InterPro" id="IPR006288">
    <property type="entry name" value="TFS"/>
</dbReference>
<dbReference type="PANTHER" id="PTHR11239:SF12">
    <property type="entry name" value="DNA-DIRECTED RNA POLYMERASE III SUBUNIT RPC10"/>
    <property type="match status" value="1"/>
</dbReference>
<feature type="binding site" evidence="5">
    <location>
        <position position="92"/>
    </location>
    <ligand>
        <name>Zn(2+)</name>
        <dbReference type="ChEBI" id="CHEBI:29105"/>
        <label>2</label>
    </ligand>
</feature>
<feature type="domain" description="TFIIS-type" evidence="7">
    <location>
        <begin position="60"/>
        <end position="100"/>
    </location>
</feature>
<keyword evidence="3 5" id="KW-0862">Zinc</keyword>
<dbReference type="Proteomes" id="UP000004348">
    <property type="component" value="Chromosome"/>
</dbReference>
<keyword evidence="2 6" id="KW-0863">Zinc-finger</keyword>
<dbReference type="GO" id="GO:0003676">
    <property type="term" value="F:nucleic acid binding"/>
    <property type="evidence" value="ECO:0007669"/>
    <property type="project" value="InterPro"/>
</dbReference>
<feature type="binding site" evidence="5">
    <location>
        <position position="7"/>
    </location>
    <ligand>
        <name>Zn(2+)</name>
        <dbReference type="ChEBI" id="CHEBI:29105"/>
        <label>1</label>
    </ligand>
</feature>
<dbReference type="InterPro" id="IPR001222">
    <property type="entry name" value="Znf_TFIIS"/>
</dbReference>
<dbReference type="PIRSF" id="PIRSF005586">
    <property type="entry name" value="RNApol_RpoM"/>
    <property type="match status" value="1"/>
</dbReference>
<dbReference type="SUPFAM" id="SSF57783">
    <property type="entry name" value="Zinc beta-ribbon"/>
    <property type="match status" value="1"/>
</dbReference>
<protein>
    <submittedName>
        <fullName evidence="8">Transcription termination factor Tfs</fullName>
    </submittedName>
</protein>
<feature type="binding site" evidence="5">
    <location>
        <position position="20"/>
    </location>
    <ligand>
        <name>Zn(2+)</name>
        <dbReference type="ChEBI" id="CHEBI:29105"/>
        <label>1</label>
    </ligand>
</feature>
<evidence type="ECO:0000256" key="2">
    <source>
        <dbReference type="ARBA" id="ARBA00022771"/>
    </source>
</evidence>
<feature type="binding site" evidence="5">
    <location>
        <position position="64"/>
    </location>
    <ligand>
        <name>Zn(2+)</name>
        <dbReference type="ChEBI" id="CHEBI:29105"/>
        <label>2</label>
    </ligand>
</feature>
<dbReference type="CDD" id="cd10511">
    <property type="entry name" value="Zn-ribbon_TFS"/>
    <property type="match status" value="1"/>
</dbReference>
<evidence type="ECO:0000256" key="4">
    <source>
        <dbReference type="PIRNR" id="PIRNR005586"/>
    </source>
</evidence>
<dbReference type="PANTHER" id="PTHR11239">
    <property type="entry name" value="DNA-DIRECTED RNA POLYMERASE"/>
    <property type="match status" value="1"/>
</dbReference>
<dbReference type="Gene3D" id="2.20.25.10">
    <property type="match status" value="1"/>
</dbReference>
<evidence type="ECO:0000256" key="3">
    <source>
        <dbReference type="ARBA" id="ARBA00022833"/>
    </source>
</evidence>
<evidence type="ECO:0000256" key="5">
    <source>
        <dbReference type="PIRSR" id="PIRSR005586-1"/>
    </source>
</evidence>
<dbReference type="GO" id="GO:0006355">
    <property type="term" value="P:regulation of DNA-templated transcription"/>
    <property type="evidence" value="ECO:0007669"/>
    <property type="project" value="InterPro"/>
</dbReference>
<dbReference type="GO" id="GO:0008270">
    <property type="term" value="F:zinc ion binding"/>
    <property type="evidence" value="ECO:0007669"/>
    <property type="project" value="UniProtKB-KW"/>
</dbReference>